<reference evidence="3" key="1">
    <citation type="submission" date="2023-05" db="EMBL/GenBank/DDBJ databases">
        <title>Nepenthes gracilis genome sequencing.</title>
        <authorList>
            <person name="Fukushima K."/>
        </authorList>
    </citation>
    <scope>NUCLEOTIDE SEQUENCE</scope>
    <source>
        <strain evidence="3">SING2019-196</strain>
    </source>
</reference>
<dbReference type="GO" id="GO:0016020">
    <property type="term" value="C:membrane"/>
    <property type="evidence" value="ECO:0007669"/>
    <property type="project" value="UniProtKB-SubCell"/>
</dbReference>
<comment type="caution">
    <text evidence="3">The sequence shown here is derived from an EMBL/GenBank/DDBJ whole genome shotgun (WGS) entry which is preliminary data.</text>
</comment>
<feature type="domain" description="Very-long-chain aldehyde decarbonylase CER1-like C-terminal" evidence="2">
    <location>
        <begin position="137"/>
        <end position="245"/>
    </location>
</feature>
<organism evidence="3 4">
    <name type="scientific">Nepenthes gracilis</name>
    <name type="common">Slender pitcher plant</name>
    <dbReference type="NCBI Taxonomy" id="150966"/>
    <lineage>
        <taxon>Eukaryota</taxon>
        <taxon>Viridiplantae</taxon>
        <taxon>Streptophyta</taxon>
        <taxon>Embryophyta</taxon>
        <taxon>Tracheophyta</taxon>
        <taxon>Spermatophyta</taxon>
        <taxon>Magnoliopsida</taxon>
        <taxon>eudicotyledons</taxon>
        <taxon>Gunneridae</taxon>
        <taxon>Pentapetalae</taxon>
        <taxon>Caryophyllales</taxon>
        <taxon>Nepenthaceae</taxon>
        <taxon>Nepenthes</taxon>
    </lineage>
</organism>
<dbReference type="EMBL" id="BSYO01000002">
    <property type="protein sequence ID" value="GMH00664.1"/>
    <property type="molecule type" value="Genomic_DNA"/>
</dbReference>
<name>A0AAD3RXV0_NEPGR</name>
<dbReference type="InterPro" id="IPR021940">
    <property type="entry name" value="CER1-like_C"/>
</dbReference>
<dbReference type="Proteomes" id="UP001279734">
    <property type="component" value="Unassembled WGS sequence"/>
</dbReference>
<protein>
    <recommendedName>
        <fullName evidence="2">Very-long-chain aldehyde decarbonylase CER1-like C-terminal domain-containing protein</fullName>
    </recommendedName>
</protein>
<keyword evidence="4" id="KW-1185">Reference proteome</keyword>
<proteinExistence type="predicted"/>
<evidence type="ECO:0000259" key="2">
    <source>
        <dbReference type="Pfam" id="PF12076"/>
    </source>
</evidence>
<dbReference type="Pfam" id="PF12076">
    <property type="entry name" value="CER1-like_C"/>
    <property type="match status" value="1"/>
</dbReference>
<comment type="subcellular location">
    <subcellularLocation>
        <location evidence="1">Membrane</location>
        <topology evidence="1">Multi-pass membrane protein</topology>
    </subcellularLocation>
</comment>
<evidence type="ECO:0000313" key="3">
    <source>
        <dbReference type="EMBL" id="GMH00664.1"/>
    </source>
</evidence>
<gene>
    <name evidence="3" type="ORF">Nepgr_002503</name>
</gene>
<sequence length="252" mass="28491">MDASSETLYKTSLQRPEEFPNVVHLTHLTTPESIYHLRLGFASLASRPLTSKWYLWMIWPITLWSMILTLVGEELNENGKIYIQKNPMLKVRLVDGSSLAVAAILNSIPKGTTQVLLRGKLSKVAYAISHSLSHKGIKIWLVGEGVTKNEQLKAIKGTTFIPFSQFPLEAIRKDCFYLNTPSMVAPASFENLHSCENWLPRRVMSAWRVAGIVHALEGWNVHECGDDYFDVERVWQASLRHGFRPSSTLAKV</sequence>
<accession>A0AAD3RXV0</accession>
<evidence type="ECO:0000313" key="4">
    <source>
        <dbReference type="Proteomes" id="UP001279734"/>
    </source>
</evidence>
<evidence type="ECO:0000256" key="1">
    <source>
        <dbReference type="ARBA" id="ARBA00004141"/>
    </source>
</evidence>
<dbReference type="AlphaFoldDB" id="A0AAD3RXV0"/>